<gene>
    <name evidence="1" type="primary">vgb</name>
    <name evidence="1" type="ORF">META_00004</name>
</gene>
<dbReference type="EMBL" id="KF715620">
    <property type="protein sequence ID" value="AHG52930.1"/>
    <property type="molecule type" value="Genomic_DNA"/>
</dbReference>
<dbReference type="Pfam" id="PF24684">
    <property type="entry name" value="Vgb_lyase"/>
    <property type="match status" value="1"/>
</dbReference>
<organism evidence="1">
    <name type="scientific">uncultured organism</name>
    <dbReference type="NCBI Taxonomy" id="155900"/>
    <lineage>
        <taxon>unclassified sequences</taxon>
        <taxon>environmental samples</taxon>
    </lineage>
</organism>
<dbReference type="PANTHER" id="PTHR40274">
    <property type="entry name" value="VIRGINIAMYCIN B LYASE"/>
    <property type="match status" value="1"/>
</dbReference>
<accession>W0NTD0</accession>
<keyword evidence="1" id="KW-0456">Lyase</keyword>
<reference evidence="1" key="1">
    <citation type="submission" date="2013-09" db="EMBL/GenBank/DDBJ databases">
        <title>Novel inorganic pyrophosphatase from soil metagenomic and family and subfamily prediction.</title>
        <authorList>
            <person name="Rodrigues G.R."/>
            <person name="Val-Moraes S.P."/>
            <person name="Varani A.M."/>
            <person name="Lemos E.G.M."/>
            <person name="Pizauro J.M."/>
        </authorList>
    </citation>
    <scope>NUCLEOTIDE SEQUENCE</scope>
</reference>
<dbReference type="InterPro" id="IPR015943">
    <property type="entry name" value="WD40/YVTN_repeat-like_dom_sf"/>
</dbReference>
<sequence>MRRAFVLVCLLVVLACGVAAAAQVPPRGAKEYLASARQNDQRALAALRSGRAVSAILARLRASQADLAAALDTLGAAELPAATTASIRSRLVAAARLKGRALAAKALGTDHLTRAVRGALSAEAKAAELLGDAPGSPSISELPIPVGLFGAFDLVVGPDGRSVWVSGPDGSRVVLYPSLDPGTTPTVFRLPPGSGPRGLTFGPGGALYIAETGTNIGGNAIGRLMPTGELKQFFLPAGAGSPWGIAAAPDGKIWFTEVASGKIGRLDPANGNIVEFRLPTANSQPQGIVLGADGALWGTEAAGNRVFRITTQGKATEFPIPTPNSVPVAIAAGRYGYLWVSELSGGKLLRVSRTGKMREFPLPAGARPYGLVSAPDGNVWFADRGRNRIGLVTPGGRVFEFPLPTPNAQPTAIAALGLGKFAFSEFVGNQVGTLTFGKN</sequence>
<dbReference type="PANTHER" id="PTHR40274:SF3">
    <property type="entry name" value="VIRGINIAMYCIN B LYASE"/>
    <property type="match status" value="1"/>
</dbReference>
<dbReference type="Gene3D" id="2.130.10.10">
    <property type="entry name" value="YVTN repeat-like/Quinoprotein amine dehydrogenase"/>
    <property type="match status" value="2"/>
</dbReference>
<dbReference type="InterPro" id="IPR051344">
    <property type="entry name" value="Vgb"/>
</dbReference>
<dbReference type="GO" id="GO:0016829">
    <property type="term" value="F:lyase activity"/>
    <property type="evidence" value="ECO:0007669"/>
    <property type="project" value="UniProtKB-KW"/>
</dbReference>
<dbReference type="AlphaFoldDB" id="W0NTD0"/>
<dbReference type="SUPFAM" id="SSF63829">
    <property type="entry name" value="Calcium-dependent phosphotriesterase"/>
    <property type="match status" value="2"/>
</dbReference>
<dbReference type="PROSITE" id="PS51257">
    <property type="entry name" value="PROKAR_LIPOPROTEIN"/>
    <property type="match status" value="1"/>
</dbReference>
<evidence type="ECO:0000313" key="1">
    <source>
        <dbReference type="EMBL" id="AHG52930.1"/>
    </source>
</evidence>
<name>W0NTD0_9ZZZZ</name>
<dbReference type="EC" id="4.2.99.-" evidence="1"/>
<protein>
    <submittedName>
        <fullName evidence="1">Virginiamycin B lyase</fullName>
        <ecNumber evidence="1">4.2.99.-</ecNumber>
    </submittedName>
</protein>
<proteinExistence type="predicted"/>